<dbReference type="InterPro" id="IPR045160">
    <property type="entry name" value="ATG16"/>
</dbReference>
<dbReference type="PANTHER" id="PTHR19878:SF8">
    <property type="entry name" value="AUTOPHAGY-RELATED 16, ISOFORM F"/>
    <property type="match status" value="1"/>
</dbReference>
<feature type="region of interest" description="Disordered" evidence="2">
    <location>
        <begin position="129"/>
        <end position="150"/>
    </location>
</feature>
<evidence type="ECO:0000313" key="4">
    <source>
        <dbReference type="EMBL" id="EJT99060.1"/>
    </source>
</evidence>
<feature type="compositionally biased region" description="Low complexity" evidence="2">
    <location>
        <begin position="14"/>
        <end position="39"/>
    </location>
</feature>
<dbReference type="Gene3D" id="1.20.5.170">
    <property type="match status" value="1"/>
</dbReference>
<evidence type="ECO:0000256" key="1">
    <source>
        <dbReference type="ARBA" id="ARBA00005331"/>
    </source>
</evidence>
<feature type="region of interest" description="Disordered" evidence="2">
    <location>
        <begin position="258"/>
        <end position="309"/>
    </location>
</feature>
<gene>
    <name evidence="4" type="ORF">DACRYDRAFT_101627</name>
</gene>
<feature type="domain" description="Autophagy-related protein 16" evidence="3">
    <location>
        <begin position="44"/>
        <end position="231"/>
    </location>
</feature>
<dbReference type="AlphaFoldDB" id="M5FQB5"/>
<reference evidence="4 5" key="1">
    <citation type="journal article" date="2012" name="Science">
        <title>The Paleozoic origin of enzymatic lignin decomposition reconstructed from 31 fungal genomes.</title>
        <authorList>
            <person name="Floudas D."/>
            <person name="Binder M."/>
            <person name="Riley R."/>
            <person name="Barry K."/>
            <person name="Blanchette R.A."/>
            <person name="Henrissat B."/>
            <person name="Martinez A.T."/>
            <person name="Otillar R."/>
            <person name="Spatafora J.W."/>
            <person name="Yadav J.S."/>
            <person name="Aerts A."/>
            <person name="Benoit I."/>
            <person name="Boyd A."/>
            <person name="Carlson A."/>
            <person name="Copeland A."/>
            <person name="Coutinho P.M."/>
            <person name="de Vries R.P."/>
            <person name="Ferreira P."/>
            <person name="Findley K."/>
            <person name="Foster B."/>
            <person name="Gaskell J."/>
            <person name="Glotzer D."/>
            <person name="Gorecki P."/>
            <person name="Heitman J."/>
            <person name="Hesse C."/>
            <person name="Hori C."/>
            <person name="Igarashi K."/>
            <person name="Jurgens J.A."/>
            <person name="Kallen N."/>
            <person name="Kersten P."/>
            <person name="Kohler A."/>
            <person name="Kuees U."/>
            <person name="Kumar T.K.A."/>
            <person name="Kuo A."/>
            <person name="LaButti K."/>
            <person name="Larrondo L.F."/>
            <person name="Lindquist E."/>
            <person name="Ling A."/>
            <person name="Lombard V."/>
            <person name="Lucas S."/>
            <person name="Lundell T."/>
            <person name="Martin R."/>
            <person name="McLaughlin D.J."/>
            <person name="Morgenstern I."/>
            <person name="Morin E."/>
            <person name="Murat C."/>
            <person name="Nagy L.G."/>
            <person name="Nolan M."/>
            <person name="Ohm R.A."/>
            <person name="Patyshakuliyeva A."/>
            <person name="Rokas A."/>
            <person name="Ruiz-Duenas F.J."/>
            <person name="Sabat G."/>
            <person name="Salamov A."/>
            <person name="Samejima M."/>
            <person name="Schmutz J."/>
            <person name="Slot J.C."/>
            <person name="St John F."/>
            <person name="Stenlid J."/>
            <person name="Sun H."/>
            <person name="Sun S."/>
            <person name="Syed K."/>
            <person name="Tsang A."/>
            <person name="Wiebenga A."/>
            <person name="Young D."/>
            <person name="Pisabarro A."/>
            <person name="Eastwood D.C."/>
            <person name="Martin F."/>
            <person name="Cullen D."/>
            <person name="Grigoriev I.V."/>
            <person name="Hibbett D.S."/>
        </authorList>
    </citation>
    <scope>NUCLEOTIDE SEQUENCE [LARGE SCALE GENOMIC DNA]</scope>
    <source>
        <strain evidence="4 5">DJM-731 SS1</strain>
    </source>
</reference>
<dbReference type="GO" id="GO:0000421">
    <property type="term" value="C:autophagosome membrane"/>
    <property type="evidence" value="ECO:0007669"/>
    <property type="project" value="TreeGrafter"/>
</dbReference>
<dbReference type="Pfam" id="PF08614">
    <property type="entry name" value="ATG16"/>
    <property type="match status" value="1"/>
</dbReference>
<dbReference type="RefSeq" id="XP_040625958.1">
    <property type="nucleotide sequence ID" value="XM_040767572.1"/>
</dbReference>
<dbReference type="STRING" id="1858805.M5FQB5"/>
<accession>M5FQB5</accession>
<comment type="similarity">
    <text evidence="1">Belongs to the ATG16 family.</text>
</comment>
<evidence type="ECO:0000259" key="3">
    <source>
        <dbReference type="Pfam" id="PF08614"/>
    </source>
</evidence>
<dbReference type="GO" id="GO:0034274">
    <property type="term" value="C:Atg12-Atg5-Atg16 complex"/>
    <property type="evidence" value="ECO:0007669"/>
    <property type="project" value="TreeGrafter"/>
</dbReference>
<dbReference type="OMA" id="VQACSQM"/>
<dbReference type="GO" id="GO:0043495">
    <property type="term" value="F:protein-membrane adaptor activity"/>
    <property type="evidence" value="ECO:0007669"/>
    <property type="project" value="TreeGrafter"/>
</dbReference>
<dbReference type="OrthoDB" id="8949486at2759"/>
<feature type="region of interest" description="Disordered" evidence="2">
    <location>
        <begin position="1"/>
        <end position="39"/>
    </location>
</feature>
<dbReference type="InterPro" id="IPR013923">
    <property type="entry name" value="Autophagy-rel_prot_16_dom"/>
</dbReference>
<sequence>MSSPLSLPPPLSPTPAITSSTSLPIPGTPASTSTSGSSTLWQDQILERLRARNVRDCAYAGIIDQYRQLAVQARVLRERNQTLLRAMNTARASGSAGDENAVRTALITSLEEQISRMRDETLDLHKKQSQHAQRLLEMSDTQRQAEDSARLTQEELRRVRDELSCAQRELEASRLTIREKDRFIQELSDDNNALSLELTQTAARNDSLKKDNASLLQRWLDTKNEEVSRMNEANGFWEEMQSARVRVGTAGVGVGSPYTASVSGTGTNGEGLQLAAETSEPPAEGSSGFRRPPPSPGQTRKSVTGKENG</sequence>
<protein>
    <submittedName>
        <fullName evidence="4">ATG16-domain-containing protein</fullName>
    </submittedName>
</protein>
<feature type="compositionally biased region" description="Polar residues" evidence="2">
    <location>
        <begin position="298"/>
        <end position="309"/>
    </location>
</feature>
<dbReference type="GeneID" id="63682634"/>
<evidence type="ECO:0000313" key="5">
    <source>
        <dbReference type="Proteomes" id="UP000030653"/>
    </source>
</evidence>
<dbReference type="HOGENOM" id="CLU_900232_0_0_1"/>
<organism evidence="4 5">
    <name type="scientific">Dacryopinax primogenitus (strain DJM 731)</name>
    <name type="common">Brown rot fungus</name>
    <dbReference type="NCBI Taxonomy" id="1858805"/>
    <lineage>
        <taxon>Eukaryota</taxon>
        <taxon>Fungi</taxon>
        <taxon>Dikarya</taxon>
        <taxon>Basidiomycota</taxon>
        <taxon>Agaricomycotina</taxon>
        <taxon>Dacrymycetes</taxon>
        <taxon>Dacrymycetales</taxon>
        <taxon>Dacrymycetaceae</taxon>
        <taxon>Dacryopinax</taxon>
    </lineage>
</organism>
<dbReference type="EMBL" id="JH795871">
    <property type="protein sequence ID" value="EJT99060.1"/>
    <property type="molecule type" value="Genomic_DNA"/>
</dbReference>
<dbReference type="PANTHER" id="PTHR19878">
    <property type="entry name" value="AUTOPHAGY PROTEIN 16-LIKE"/>
    <property type="match status" value="1"/>
</dbReference>
<keyword evidence="5" id="KW-1185">Reference proteome</keyword>
<proteinExistence type="inferred from homology"/>
<name>M5FQB5_DACPD</name>
<dbReference type="GO" id="GO:0034045">
    <property type="term" value="C:phagophore assembly site membrane"/>
    <property type="evidence" value="ECO:0007669"/>
    <property type="project" value="TreeGrafter"/>
</dbReference>
<dbReference type="GO" id="GO:0000045">
    <property type="term" value="P:autophagosome assembly"/>
    <property type="evidence" value="ECO:0007669"/>
    <property type="project" value="InterPro"/>
</dbReference>
<evidence type="ECO:0000256" key="2">
    <source>
        <dbReference type="SAM" id="MobiDB-lite"/>
    </source>
</evidence>
<feature type="compositionally biased region" description="Pro residues" evidence="2">
    <location>
        <begin position="1"/>
        <end position="13"/>
    </location>
</feature>
<dbReference type="Proteomes" id="UP000030653">
    <property type="component" value="Unassembled WGS sequence"/>
</dbReference>
<dbReference type="CDD" id="cd22887">
    <property type="entry name" value="Atg16_CCD"/>
    <property type="match status" value="1"/>
</dbReference>